<evidence type="ECO:0000313" key="2">
    <source>
        <dbReference type="EMBL" id="POF89851.1"/>
    </source>
</evidence>
<reference evidence="2 3" key="2">
    <citation type="submission" date="2018-03" db="EMBL/GenBank/DDBJ databases">
        <title>Draft genome of Pseudomonas putida strain KT-27.</title>
        <authorList>
            <person name="Yoshizawa S."/>
            <person name="Khan N.H."/>
            <person name="Nishimura M."/>
            <person name="Chiura H.X."/>
            <person name="Ogura Y."/>
            <person name="Hayashi T."/>
            <person name="Kogure K."/>
        </authorList>
    </citation>
    <scope>NUCLEOTIDE SEQUENCE [LARGE SCALE GENOMIC DNA]</scope>
    <source>
        <strain evidence="2 3">KT-27</strain>
    </source>
</reference>
<comment type="caution">
    <text evidence="2">The sequence shown here is derived from an EMBL/GenBank/DDBJ whole genome shotgun (WGS) entry which is preliminary data.</text>
</comment>
<protein>
    <submittedName>
        <fullName evidence="2">Uncharacterized protein</fullName>
    </submittedName>
</protein>
<organism evidence="2 3">
    <name type="scientific">Pseudomonas putida</name>
    <name type="common">Arthrobacter siderocapsulatus</name>
    <dbReference type="NCBI Taxonomy" id="303"/>
    <lineage>
        <taxon>Bacteria</taxon>
        <taxon>Pseudomonadati</taxon>
        <taxon>Pseudomonadota</taxon>
        <taxon>Gammaproteobacteria</taxon>
        <taxon>Pseudomonadales</taxon>
        <taxon>Pseudomonadaceae</taxon>
        <taxon>Pseudomonas</taxon>
    </lineage>
</organism>
<accession>A0A2S3WG44</accession>
<feature type="signal peptide" evidence="1">
    <location>
        <begin position="1"/>
        <end position="21"/>
    </location>
</feature>
<gene>
    <name evidence="2" type="ORF">BGP80_18565</name>
</gene>
<proteinExistence type="predicted"/>
<evidence type="ECO:0000256" key="1">
    <source>
        <dbReference type="SAM" id="SignalP"/>
    </source>
</evidence>
<evidence type="ECO:0000313" key="3">
    <source>
        <dbReference type="Proteomes" id="UP000237194"/>
    </source>
</evidence>
<reference evidence="2 3" key="1">
    <citation type="submission" date="2016-08" db="EMBL/GenBank/DDBJ databases">
        <authorList>
            <person name="Seilhamer J.J."/>
        </authorList>
    </citation>
    <scope>NUCLEOTIDE SEQUENCE [LARGE SCALE GENOMIC DNA]</scope>
    <source>
        <strain evidence="2 3">KT-27</strain>
    </source>
</reference>
<keyword evidence="1" id="KW-0732">Signal</keyword>
<sequence>MNFSLIAIAVLSLVFVNSAHAATDKKRVKIEARWYTQAYIKQHLAQNDPRRLASAYPSTVSYIFAADASGVPSAGKNLLKKDVTSVKSDFVRWPSSRDTRPLKTQLDDMCVRLIAGRLRGLGQGVRQRSQKTTPKNIVVAEIYAGELTAAPLSLERTTGPDAIRVIPPTGEGRMLCNIYKTTRGGDIMYDVSVVLVAKVAYPRSR</sequence>
<feature type="chain" id="PRO_5015491452" evidence="1">
    <location>
        <begin position="22"/>
        <end position="205"/>
    </location>
</feature>
<dbReference type="Proteomes" id="UP000237194">
    <property type="component" value="Unassembled WGS sequence"/>
</dbReference>
<name>A0A2S3WG44_PSEPU</name>
<dbReference type="RefSeq" id="WP_103437858.1">
    <property type="nucleotide sequence ID" value="NZ_MIND01000018.1"/>
</dbReference>
<dbReference type="AlphaFoldDB" id="A0A2S3WG44"/>
<dbReference type="EMBL" id="MIND01000018">
    <property type="protein sequence ID" value="POF89851.1"/>
    <property type="molecule type" value="Genomic_DNA"/>
</dbReference>